<dbReference type="AlphaFoldDB" id="A0A3M7QIH6"/>
<evidence type="ECO:0000313" key="4">
    <source>
        <dbReference type="Proteomes" id="UP000276133"/>
    </source>
</evidence>
<dbReference type="InterPro" id="IPR018473">
    <property type="entry name" value="Hermes_transposase_DNA-db"/>
</dbReference>
<protein>
    <recommendedName>
        <fullName evidence="2">Hermes trasposase DNA-binding domain-containing protein</fullName>
    </recommendedName>
</protein>
<feature type="region of interest" description="Disordered" evidence="1">
    <location>
        <begin position="1"/>
        <end position="37"/>
    </location>
</feature>
<dbReference type="SUPFAM" id="SSF140996">
    <property type="entry name" value="Hermes dimerisation domain"/>
    <property type="match status" value="1"/>
</dbReference>
<comment type="caution">
    <text evidence="3">The sequence shown here is derived from an EMBL/GenBank/DDBJ whole genome shotgun (WGS) entry which is preliminary data.</text>
</comment>
<name>A0A3M7QIH6_BRAPC</name>
<dbReference type="Pfam" id="PF10683">
    <property type="entry name" value="DBD_Tnp_Hermes"/>
    <property type="match status" value="1"/>
</dbReference>
<dbReference type="Gene3D" id="1.10.10.1070">
    <property type="entry name" value="Zinc finger, BED domain-containing"/>
    <property type="match status" value="1"/>
</dbReference>
<gene>
    <name evidence="3" type="ORF">BpHYR1_052901</name>
</gene>
<reference evidence="3 4" key="1">
    <citation type="journal article" date="2018" name="Sci. Rep.">
        <title>Genomic signatures of local adaptation to the degree of environmental predictability in rotifers.</title>
        <authorList>
            <person name="Franch-Gras L."/>
            <person name="Hahn C."/>
            <person name="Garcia-Roger E.M."/>
            <person name="Carmona M.J."/>
            <person name="Serra M."/>
            <person name="Gomez A."/>
        </authorList>
    </citation>
    <scope>NUCLEOTIDE SEQUENCE [LARGE SCALE GENOMIC DNA]</scope>
    <source>
        <strain evidence="3">HYR1</strain>
    </source>
</reference>
<feature type="compositionally biased region" description="Low complexity" evidence="1">
    <location>
        <begin position="1"/>
        <end position="12"/>
    </location>
</feature>
<evidence type="ECO:0000259" key="2">
    <source>
        <dbReference type="Pfam" id="PF10683"/>
    </source>
</evidence>
<proteinExistence type="predicted"/>
<organism evidence="3 4">
    <name type="scientific">Brachionus plicatilis</name>
    <name type="common">Marine rotifer</name>
    <name type="synonym">Brachionus muelleri</name>
    <dbReference type="NCBI Taxonomy" id="10195"/>
    <lineage>
        <taxon>Eukaryota</taxon>
        <taxon>Metazoa</taxon>
        <taxon>Spiralia</taxon>
        <taxon>Gnathifera</taxon>
        <taxon>Rotifera</taxon>
        <taxon>Eurotatoria</taxon>
        <taxon>Monogononta</taxon>
        <taxon>Pseudotrocha</taxon>
        <taxon>Ploima</taxon>
        <taxon>Brachionidae</taxon>
        <taxon>Brachionus</taxon>
    </lineage>
</organism>
<accession>A0A3M7QIH6</accession>
<dbReference type="EMBL" id="REGN01006092">
    <property type="protein sequence ID" value="RNA10944.1"/>
    <property type="molecule type" value="Genomic_DNA"/>
</dbReference>
<evidence type="ECO:0000256" key="1">
    <source>
        <dbReference type="SAM" id="MobiDB-lite"/>
    </source>
</evidence>
<sequence length="153" mass="17628">MAHNDSSTYSSDTESESDERYRSTDLSDNDSDFGTVNLQNTQTESGYGFCNRQYSPNSSNSSLKYHLVNEHGFVFKECESNKKVKPDIDEKLVEWIIDDLQPLSVVEGQKFIDLVNILDSSYQVLCLSKIEYLIDNFYEKSLKDKKDILQKIK</sequence>
<dbReference type="OrthoDB" id="1869581at2759"/>
<feature type="non-terminal residue" evidence="3">
    <location>
        <position position="153"/>
    </location>
</feature>
<keyword evidence="4" id="KW-1185">Reference proteome</keyword>
<feature type="domain" description="Hermes trasposase DNA-binding" evidence="2">
    <location>
        <begin position="89"/>
        <end position="116"/>
    </location>
</feature>
<evidence type="ECO:0000313" key="3">
    <source>
        <dbReference type="EMBL" id="RNA10944.1"/>
    </source>
</evidence>
<dbReference type="Proteomes" id="UP000276133">
    <property type="component" value="Unassembled WGS sequence"/>
</dbReference>